<evidence type="ECO:0000313" key="4">
    <source>
        <dbReference type="Proteomes" id="UP001470230"/>
    </source>
</evidence>
<keyword evidence="1" id="KW-0175">Coiled coil</keyword>
<evidence type="ECO:0000256" key="2">
    <source>
        <dbReference type="SAM" id="MobiDB-lite"/>
    </source>
</evidence>
<accession>A0ABR2KMJ8</accession>
<feature type="coiled-coil region" evidence="1">
    <location>
        <begin position="24"/>
        <end position="96"/>
    </location>
</feature>
<feature type="region of interest" description="Disordered" evidence="2">
    <location>
        <begin position="210"/>
        <end position="235"/>
    </location>
</feature>
<sequence>MQRKFYPSSSRLSNSRSSNLHDEIAALDSQKNHLITKKSELERRIDILQRTCLYKPSQAIYSSELDNEYQTLVELIEQQKEEIELLKQTDEAALRQELQEEVKTTYLERCRLQDLQLQQQRDYNDIRDKYEEMTAREGPEATQKMKSKIEHYEELLNKYQHSNHKLKTKIETLRANKAFSDQEGKEKIEQRKIEINEEIEKTRKEISELEKKIEDEKEEHRQKLRDIRLNSTTEK</sequence>
<organism evidence="3 4">
    <name type="scientific">Tritrichomonas musculus</name>
    <dbReference type="NCBI Taxonomy" id="1915356"/>
    <lineage>
        <taxon>Eukaryota</taxon>
        <taxon>Metamonada</taxon>
        <taxon>Parabasalia</taxon>
        <taxon>Tritrichomonadida</taxon>
        <taxon>Tritrichomonadidae</taxon>
        <taxon>Tritrichomonas</taxon>
    </lineage>
</organism>
<protein>
    <submittedName>
        <fullName evidence="3">Uncharacterized protein</fullName>
    </submittedName>
</protein>
<dbReference type="Proteomes" id="UP001470230">
    <property type="component" value="Unassembled WGS sequence"/>
</dbReference>
<comment type="caution">
    <text evidence="3">The sequence shown here is derived from an EMBL/GenBank/DDBJ whole genome shotgun (WGS) entry which is preliminary data.</text>
</comment>
<keyword evidence="4" id="KW-1185">Reference proteome</keyword>
<dbReference type="EMBL" id="JAPFFF010000004">
    <property type="protein sequence ID" value="KAK8892357.1"/>
    <property type="molecule type" value="Genomic_DNA"/>
</dbReference>
<proteinExistence type="predicted"/>
<reference evidence="3 4" key="1">
    <citation type="submission" date="2024-04" db="EMBL/GenBank/DDBJ databases">
        <title>Tritrichomonas musculus Genome.</title>
        <authorList>
            <person name="Alves-Ferreira E."/>
            <person name="Grigg M."/>
            <person name="Lorenzi H."/>
            <person name="Galac M."/>
        </authorList>
    </citation>
    <scope>NUCLEOTIDE SEQUENCE [LARGE SCALE GENOMIC DNA]</scope>
    <source>
        <strain evidence="3 4">EAF2021</strain>
    </source>
</reference>
<evidence type="ECO:0000313" key="3">
    <source>
        <dbReference type="EMBL" id="KAK8892357.1"/>
    </source>
</evidence>
<gene>
    <name evidence="3" type="ORF">M9Y10_029583</name>
</gene>
<evidence type="ECO:0000256" key="1">
    <source>
        <dbReference type="SAM" id="Coils"/>
    </source>
</evidence>
<name>A0ABR2KMJ8_9EUKA</name>